<evidence type="ECO:0000313" key="6">
    <source>
        <dbReference type="EMBL" id="MEQ2426351.1"/>
    </source>
</evidence>
<sequence>MQTPRYYFAHDYDPFHGYFLSQPHQKKAFKKGDFLWKPNQPHGKIYYILSGMAMHYVNHENGHRKIISFHGSGTVFPGYHRLDFKIELSLIVEALTDMEVLEFTKDGFQNMFETNVDLSEKVVDWYAMYVNRFLFESAHQEYNTSLMKICNLLYLLTENRLSCSSSAIDMTQDEIADILGLSRVHVARGLSELRENNIILTQRKQIQVTDLPALETYCSEETRS</sequence>
<dbReference type="InterPro" id="IPR012318">
    <property type="entry name" value="HTH_CRP"/>
</dbReference>
<keyword evidence="7" id="KW-1185">Reference proteome</keyword>
<comment type="caution">
    <text evidence="6">The sequence shown here is derived from an EMBL/GenBank/DDBJ whole genome shotgun (WGS) entry which is preliminary data.</text>
</comment>
<dbReference type="RefSeq" id="WP_008722249.1">
    <property type="nucleotide sequence ID" value="NZ_JBBMFM010000059.1"/>
</dbReference>
<dbReference type="PROSITE" id="PS50042">
    <property type="entry name" value="CNMP_BINDING_3"/>
    <property type="match status" value="1"/>
</dbReference>
<evidence type="ECO:0000256" key="3">
    <source>
        <dbReference type="ARBA" id="ARBA00023163"/>
    </source>
</evidence>
<reference evidence="6 7" key="1">
    <citation type="submission" date="2024-03" db="EMBL/GenBank/DDBJ databases">
        <title>Human intestinal bacterial collection.</title>
        <authorList>
            <person name="Pauvert C."/>
            <person name="Hitch T.C.A."/>
            <person name="Clavel T."/>
        </authorList>
    </citation>
    <scope>NUCLEOTIDE SEQUENCE [LARGE SCALE GENOMIC DNA]</scope>
    <source>
        <strain evidence="6 7">CLA-SR-H021</strain>
    </source>
</reference>
<dbReference type="Pfam" id="PF13545">
    <property type="entry name" value="HTH_Crp_2"/>
    <property type="match status" value="1"/>
</dbReference>
<dbReference type="InterPro" id="IPR036390">
    <property type="entry name" value="WH_DNA-bd_sf"/>
</dbReference>
<dbReference type="Gene3D" id="2.60.120.10">
    <property type="entry name" value="Jelly Rolls"/>
    <property type="match status" value="1"/>
</dbReference>
<organism evidence="6 7">
    <name type="scientific">Enterocloster hominis</name>
    <name type="common">ex Hitch et al. 2024</name>
    <dbReference type="NCBI Taxonomy" id="1917870"/>
    <lineage>
        <taxon>Bacteria</taxon>
        <taxon>Bacillati</taxon>
        <taxon>Bacillota</taxon>
        <taxon>Clostridia</taxon>
        <taxon>Lachnospirales</taxon>
        <taxon>Lachnospiraceae</taxon>
        <taxon>Enterocloster</taxon>
    </lineage>
</organism>
<dbReference type="PROSITE" id="PS51063">
    <property type="entry name" value="HTH_CRP_2"/>
    <property type="match status" value="1"/>
</dbReference>
<keyword evidence="1" id="KW-0805">Transcription regulation</keyword>
<accession>A0ABV1D7L5</accession>
<dbReference type="CDD" id="cd00038">
    <property type="entry name" value="CAP_ED"/>
    <property type="match status" value="1"/>
</dbReference>
<dbReference type="InterPro" id="IPR000595">
    <property type="entry name" value="cNMP-bd_dom"/>
</dbReference>
<feature type="domain" description="Cyclic nucleotide-binding" evidence="4">
    <location>
        <begin position="29"/>
        <end position="129"/>
    </location>
</feature>
<keyword evidence="2" id="KW-0238">DNA-binding</keyword>
<dbReference type="SUPFAM" id="SSF46785">
    <property type="entry name" value="Winged helix' DNA-binding domain"/>
    <property type="match status" value="1"/>
</dbReference>
<feature type="domain" description="HTH crp-type" evidence="5">
    <location>
        <begin position="143"/>
        <end position="212"/>
    </location>
</feature>
<gene>
    <name evidence="6" type="ORF">WMQ36_15360</name>
</gene>
<evidence type="ECO:0000259" key="4">
    <source>
        <dbReference type="PROSITE" id="PS50042"/>
    </source>
</evidence>
<evidence type="ECO:0000256" key="2">
    <source>
        <dbReference type="ARBA" id="ARBA00023125"/>
    </source>
</evidence>
<evidence type="ECO:0000256" key="1">
    <source>
        <dbReference type="ARBA" id="ARBA00023015"/>
    </source>
</evidence>
<dbReference type="Pfam" id="PF00027">
    <property type="entry name" value="cNMP_binding"/>
    <property type="match status" value="1"/>
</dbReference>
<dbReference type="EMBL" id="JBBMFM010000059">
    <property type="protein sequence ID" value="MEQ2426351.1"/>
    <property type="molecule type" value="Genomic_DNA"/>
</dbReference>
<dbReference type="InterPro" id="IPR036388">
    <property type="entry name" value="WH-like_DNA-bd_sf"/>
</dbReference>
<evidence type="ECO:0000259" key="5">
    <source>
        <dbReference type="PROSITE" id="PS51063"/>
    </source>
</evidence>
<dbReference type="Gene3D" id="1.10.10.10">
    <property type="entry name" value="Winged helix-like DNA-binding domain superfamily/Winged helix DNA-binding domain"/>
    <property type="match status" value="1"/>
</dbReference>
<evidence type="ECO:0000313" key="7">
    <source>
        <dbReference type="Proteomes" id="UP001454086"/>
    </source>
</evidence>
<dbReference type="SMART" id="SM00419">
    <property type="entry name" value="HTH_CRP"/>
    <property type="match status" value="1"/>
</dbReference>
<dbReference type="SUPFAM" id="SSF51206">
    <property type="entry name" value="cAMP-binding domain-like"/>
    <property type="match status" value="1"/>
</dbReference>
<proteinExistence type="predicted"/>
<dbReference type="InterPro" id="IPR014710">
    <property type="entry name" value="RmlC-like_jellyroll"/>
</dbReference>
<dbReference type="InterPro" id="IPR018490">
    <property type="entry name" value="cNMP-bd_dom_sf"/>
</dbReference>
<dbReference type="Proteomes" id="UP001454086">
    <property type="component" value="Unassembled WGS sequence"/>
</dbReference>
<keyword evidence="3" id="KW-0804">Transcription</keyword>
<protein>
    <submittedName>
        <fullName evidence="6">Crp/Fnr family transcriptional regulator</fullName>
    </submittedName>
</protein>
<name>A0ABV1D7L5_9FIRM</name>